<reference evidence="1 2" key="1">
    <citation type="submission" date="2018-11" db="EMBL/GenBank/DDBJ databases">
        <authorList>
            <consortium name="Pathogen Informatics"/>
        </authorList>
    </citation>
    <scope>NUCLEOTIDE SEQUENCE [LARGE SCALE GENOMIC DNA]</scope>
</reference>
<protein>
    <submittedName>
        <fullName evidence="1">Uncharacterized protein</fullName>
    </submittedName>
</protein>
<keyword evidence="2" id="KW-1185">Reference proteome</keyword>
<dbReference type="Proteomes" id="UP000267096">
    <property type="component" value="Unassembled WGS sequence"/>
</dbReference>
<dbReference type="OrthoDB" id="10068793at2759"/>
<accession>A0A3P6P249</accession>
<gene>
    <name evidence="1" type="ORF">ASIM_LOCUS7907</name>
</gene>
<dbReference type="AlphaFoldDB" id="A0A3P6P249"/>
<proteinExistence type="predicted"/>
<name>A0A3P6P249_ANISI</name>
<organism evidence="1 2">
    <name type="scientific">Anisakis simplex</name>
    <name type="common">Herring worm</name>
    <dbReference type="NCBI Taxonomy" id="6269"/>
    <lineage>
        <taxon>Eukaryota</taxon>
        <taxon>Metazoa</taxon>
        <taxon>Ecdysozoa</taxon>
        <taxon>Nematoda</taxon>
        <taxon>Chromadorea</taxon>
        <taxon>Rhabditida</taxon>
        <taxon>Spirurina</taxon>
        <taxon>Ascaridomorpha</taxon>
        <taxon>Ascaridoidea</taxon>
        <taxon>Anisakidae</taxon>
        <taxon>Anisakis</taxon>
        <taxon>Anisakis simplex complex</taxon>
    </lineage>
</organism>
<evidence type="ECO:0000313" key="2">
    <source>
        <dbReference type="Proteomes" id="UP000267096"/>
    </source>
</evidence>
<evidence type="ECO:0000313" key="1">
    <source>
        <dbReference type="EMBL" id="VDK30329.1"/>
    </source>
</evidence>
<dbReference type="EMBL" id="UYRR01020131">
    <property type="protein sequence ID" value="VDK30329.1"/>
    <property type="molecule type" value="Genomic_DNA"/>
</dbReference>
<sequence>MLESADGGDVELDVSYQVWGARWYPSYDIRIEDKQSDEENNMKVTLKLI</sequence>